<sequence length="355" mass="39136">MPARRQLPHHLAAVDALQADRAHHHAARDLLLAFTANTVAFLQRALEREPRRWRIGAHPPLTTVVVSTGLSGLPARRRRSHNALGARQPRTTSSSAAVAAKAPAFRTLEVAASTQDGRAGNVIEIIILIYVSAYLLLNLHLVQEAAGSKEEMAMTIISKASTMRRCCELQRRDRSGGVGGAALHACRRRRVREARIQSLRSEFDGLKMSYAESVDDFAAKFTTLVGRIRELGDPMEEKYVVKKLLRVVSKKYISVASSIGLFCDVNKMSMEEAFGSLKARRRTPRGQEEGGENSSWRGRVSRGDKRGHGRAGGRRDRVMQSITVMNLGILLGNVLKEEEKALLAKGYADDEPALL</sequence>
<accession>A0AAD8UTI3</accession>
<feature type="region of interest" description="Disordered" evidence="1">
    <location>
        <begin position="278"/>
        <end position="315"/>
    </location>
</feature>
<dbReference type="AlphaFoldDB" id="A0AAD8UTI3"/>
<dbReference type="Proteomes" id="UP001231189">
    <property type="component" value="Unassembled WGS sequence"/>
</dbReference>
<name>A0AAD8UTI3_LOLMU</name>
<evidence type="ECO:0000313" key="2">
    <source>
        <dbReference type="EMBL" id="KAK1558075.1"/>
    </source>
</evidence>
<feature type="region of interest" description="Disordered" evidence="1">
    <location>
        <begin position="76"/>
        <end position="98"/>
    </location>
</feature>
<organism evidence="2 3">
    <name type="scientific">Lolium multiflorum</name>
    <name type="common">Italian ryegrass</name>
    <name type="synonym">Lolium perenne subsp. multiflorum</name>
    <dbReference type="NCBI Taxonomy" id="4521"/>
    <lineage>
        <taxon>Eukaryota</taxon>
        <taxon>Viridiplantae</taxon>
        <taxon>Streptophyta</taxon>
        <taxon>Embryophyta</taxon>
        <taxon>Tracheophyta</taxon>
        <taxon>Spermatophyta</taxon>
        <taxon>Magnoliopsida</taxon>
        <taxon>Liliopsida</taxon>
        <taxon>Poales</taxon>
        <taxon>Poaceae</taxon>
        <taxon>BOP clade</taxon>
        <taxon>Pooideae</taxon>
        <taxon>Poodae</taxon>
        <taxon>Poeae</taxon>
        <taxon>Poeae Chloroplast Group 2 (Poeae type)</taxon>
        <taxon>Loliodinae</taxon>
        <taxon>Loliinae</taxon>
        <taxon>Lolium</taxon>
    </lineage>
</organism>
<dbReference type="EMBL" id="JAUUTY010001391">
    <property type="protein sequence ID" value="KAK1558075.1"/>
    <property type="molecule type" value="Genomic_DNA"/>
</dbReference>
<keyword evidence="3" id="KW-1185">Reference proteome</keyword>
<gene>
    <name evidence="2" type="ORF">QYE76_007528</name>
</gene>
<protein>
    <submittedName>
        <fullName evidence="2">Uncharacterized protein</fullName>
    </submittedName>
</protein>
<comment type="caution">
    <text evidence="2">The sequence shown here is derived from an EMBL/GenBank/DDBJ whole genome shotgun (WGS) entry which is preliminary data.</text>
</comment>
<reference evidence="2" key="1">
    <citation type="submission" date="2023-07" db="EMBL/GenBank/DDBJ databases">
        <title>A chromosome-level genome assembly of Lolium multiflorum.</title>
        <authorList>
            <person name="Chen Y."/>
            <person name="Copetti D."/>
            <person name="Kolliker R."/>
            <person name="Studer B."/>
        </authorList>
    </citation>
    <scope>NUCLEOTIDE SEQUENCE</scope>
    <source>
        <strain evidence="2">02402/16</strain>
        <tissue evidence="2">Leaf</tissue>
    </source>
</reference>
<evidence type="ECO:0000313" key="3">
    <source>
        <dbReference type="Proteomes" id="UP001231189"/>
    </source>
</evidence>
<proteinExistence type="predicted"/>
<evidence type="ECO:0000256" key="1">
    <source>
        <dbReference type="SAM" id="MobiDB-lite"/>
    </source>
</evidence>